<accession>A0A5B0PN10</accession>
<evidence type="ECO:0000313" key="3">
    <source>
        <dbReference type="Proteomes" id="UP000324748"/>
    </source>
</evidence>
<sequence>MRGISRGLGTLLRPAARPKSLGVTGLRCSQKDAHTERFRGPNCQDVSLSLETGLIKPRARPHTRWRTPTALKSGRKRPGHKAPSPSLTTPKLVVPVPSSQEKMSPKPDGLPSNKPSTGVYF</sequence>
<protein>
    <submittedName>
        <fullName evidence="2">Uncharacterized protein</fullName>
    </submittedName>
</protein>
<proteinExistence type="predicted"/>
<dbReference type="Proteomes" id="UP000324748">
    <property type="component" value="Unassembled WGS sequence"/>
</dbReference>
<name>A0A5B0PN10_PUCGR</name>
<evidence type="ECO:0000256" key="1">
    <source>
        <dbReference type="SAM" id="MobiDB-lite"/>
    </source>
</evidence>
<organism evidence="2 3">
    <name type="scientific">Puccinia graminis f. sp. tritici</name>
    <dbReference type="NCBI Taxonomy" id="56615"/>
    <lineage>
        <taxon>Eukaryota</taxon>
        <taxon>Fungi</taxon>
        <taxon>Dikarya</taxon>
        <taxon>Basidiomycota</taxon>
        <taxon>Pucciniomycotina</taxon>
        <taxon>Pucciniomycetes</taxon>
        <taxon>Pucciniales</taxon>
        <taxon>Pucciniaceae</taxon>
        <taxon>Puccinia</taxon>
    </lineage>
</organism>
<feature type="region of interest" description="Disordered" evidence="1">
    <location>
        <begin position="1"/>
        <end position="24"/>
    </location>
</feature>
<dbReference type="EMBL" id="VSWC01000053">
    <property type="protein sequence ID" value="KAA1101339.1"/>
    <property type="molecule type" value="Genomic_DNA"/>
</dbReference>
<keyword evidence="3" id="KW-1185">Reference proteome</keyword>
<dbReference type="AlphaFoldDB" id="A0A5B0PN10"/>
<feature type="region of interest" description="Disordered" evidence="1">
    <location>
        <begin position="54"/>
        <end position="121"/>
    </location>
</feature>
<reference evidence="2 3" key="1">
    <citation type="submission" date="2019-05" db="EMBL/GenBank/DDBJ databases">
        <title>Emergence of the Ug99 lineage of the wheat stem rust pathogen through somatic hybridization.</title>
        <authorList>
            <person name="Li F."/>
            <person name="Upadhyaya N.M."/>
            <person name="Sperschneider J."/>
            <person name="Matny O."/>
            <person name="Nguyen-Phuc H."/>
            <person name="Mago R."/>
            <person name="Raley C."/>
            <person name="Miller M.E."/>
            <person name="Silverstein K.A.T."/>
            <person name="Henningsen E."/>
            <person name="Hirsch C.D."/>
            <person name="Visser B."/>
            <person name="Pretorius Z.A."/>
            <person name="Steffenson B.J."/>
            <person name="Schwessinger B."/>
            <person name="Dodds P.N."/>
            <person name="Figueroa M."/>
        </authorList>
    </citation>
    <scope>NUCLEOTIDE SEQUENCE [LARGE SCALE GENOMIC DNA]</scope>
    <source>
        <strain evidence="2">21-0</strain>
    </source>
</reference>
<gene>
    <name evidence="2" type="ORF">PGT21_017168</name>
</gene>
<comment type="caution">
    <text evidence="2">The sequence shown here is derived from an EMBL/GenBank/DDBJ whole genome shotgun (WGS) entry which is preliminary data.</text>
</comment>
<evidence type="ECO:0000313" key="2">
    <source>
        <dbReference type="EMBL" id="KAA1101339.1"/>
    </source>
</evidence>